<dbReference type="Pfam" id="PF00356">
    <property type="entry name" value="LacI"/>
    <property type="match status" value="1"/>
</dbReference>
<dbReference type="SUPFAM" id="SSF53822">
    <property type="entry name" value="Periplasmic binding protein-like I"/>
    <property type="match status" value="1"/>
</dbReference>
<comment type="caution">
    <text evidence="5">The sequence shown here is derived from an EMBL/GenBank/DDBJ whole genome shotgun (WGS) entry which is preliminary data.</text>
</comment>
<dbReference type="Gene3D" id="3.40.50.2300">
    <property type="match status" value="2"/>
</dbReference>
<keyword evidence="6" id="KW-1185">Reference proteome</keyword>
<evidence type="ECO:0000256" key="2">
    <source>
        <dbReference type="ARBA" id="ARBA00023125"/>
    </source>
</evidence>
<dbReference type="GO" id="GO:0003677">
    <property type="term" value="F:DNA binding"/>
    <property type="evidence" value="ECO:0007669"/>
    <property type="project" value="UniProtKB-KW"/>
</dbReference>
<gene>
    <name evidence="5" type="ORF">ABDJ85_18645</name>
</gene>
<dbReference type="CDD" id="cd01392">
    <property type="entry name" value="HTH_LacI"/>
    <property type="match status" value="1"/>
</dbReference>
<keyword evidence="2 5" id="KW-0238">DNA-binding</keyword>
<sequence length="343" mass="37614">MSTRSSSPTIVDVARQAGVSIKTVSRVLNQEPGVHEETRAEVLRVVKALRYRPKQSARSLAGGRSFLLGLLYYDPSAAFVGRVQQGATLHCREVGYHLVVESLHHDTRDLQEQVERMVMTLRPDGMILTPPLCDSREVLDALRESDTPFVQISPERDLPDAPSLRMDDIRAAEDMTNLLISLGHERIAFIKGAPDQIASAHRYQGYLDALRAHGLQPDAQLIQQGSFSFDTGREAAHQLLSRTLRPTAVFASNDDMALGVLAAAQRLGLSVPGDLSVAGFDDSPPAALVWPALTTVRQPVSEMASLAVDLLVRRRSDPAAEPVHRVLPFELVVRDSTAVRRRG</sequence>
<evidence type="ECO:0000313" key="6">
    <source>
        <dbReference type="Proteomes" id="UP001495147"/>
    </source>
</evidence>
<dbReference type="PROSITE" id="PS00356">
    <property type="entry name" value="HTH_LACI_1"/>
    <property type="match status" value="1"/>
</dbReference>
<accession>A0ABV0G6X8</accession>
<dbReference type="Gene3D" id="1.10.260.40">
    <property type="entry name" value="lambda repressor-like DNA-binding domains"/>
    <property type="match status" value="1"/>
</dbReference>
<dbReference type="InterPro" id="IPR046335">
    <property type="entry name" value="LacI/GalR-like_sensor"/>
</dbReference>
<dbReference type="Pfam" id="PF13377">
    <property type="entry name" value="Peripla_BP_3"/>
    <property type="match status" value="1"/>
</dbReference>
<dbReference type="InterPro" id="IPR010982">
    <property type="entry name" value="Lambda_DNA-bd_dom_sf"/>
</dbReference>
<proteinExistence type="predicted"/>
<dbReference type="EMBL" id="JBDPZD010000007">
    <property type="protein sequence ID" value="MEO3693498.1"/>
    <property type="molecule type" value="Genomic_DNA"/>
</dbReference>
<dbReference type="PROSITE" id="PS50932">
    <property type="entry name" value="HTH_LACI_2"/>
    <property type="match status" value="1"/>
</dbReference>
<protein>
    <submittedName>
        <fullName evidence="5">LacI family DNA-binding transcriptional regulator</fullName>
    </submittedName>
</protein>
<dbReference type="SMART" id="SM00354">
    <property type="entry name" value="HTH_LACI"/>
    <property type="match status" value="1"/>
</dbReference>
<dbReference type="PANTHER" id="PTHR30146:SF153">
    <property type="entry name" value="LACTOSE OPERON REPRESSOR"/>
    <property type="match status" value="1"/>
</dbReference>
<name>A0ABV0G6X8_9BURK</name>
<evidence type="ECO:0000256" key="3">
    <source>
        <dbReference type="ARBA" id="ARBA00023163"/>
    </source>
</evidence>
<dbReference type="PRINTS" id="PR00036">
    <property type="entry name" value="HTHLACI"/>
</dbReference>
<evidence type="ECO:0000313" key="5">
    <source>
        <dbReference type="EMBL" id="MEO3693498.1"/>
    </source>
</evidence>
<keyword evidence="1" id="KW-0805">Transcription regulation</keyword>
<reference evidence="5 6" key="1">
    <citation type="submission" date="2024-05" db="EMBL/GenBank/DDBJ databases">
        <title>Roseateles sp. DJS-2-20 16S ribosomal RNA gene Genome sequencing and assembly.</title>
        <authorList>
            <person name="Woo H."/>
        </authorList>
    </citation>
    <scope>NUCLEOTIDE SEQUENCE [LARGE SCALE GENOMIC DNA]</scope>
    <source>
        <strain evidence="5 6">DJS-2-20</strain>
    </source>
</reference>
<dbReference type="InterPro" id="IPR028082">
    <property type="entry name" value="Peripla_BP_I"/>
</dbReference>
<evidence type="ECO:0000259" key="4">
    <source>
        <dbReference type="PROSITE" id="PS50932"/>
    </source>
</evidence>
<feature type="domain" description="HTH lacI-type" evidence="4">
    <location>
        <begin position="8"/>
        <end position="62"/>
    </location>
</feature>
<dbReference type="Proteomes" id="UP001495147">
    <property type="component" value="Unassembled WGS sequence"/>
</dbReference>
<dbReference type="SUPFAM" id="SSF47413">
    <property type="entry name" value="lambda repressor-like DNA-binding domains"/>
    <property type="match status" value="1"/>
</dbReference>
<dbReference type="RefSeq" id="WP_347706312.1">
    <property type="nucleotide sequence ID" value="NZ_JBDPZD010000007.1"/>
</dbReference>
<dbReference type="InterPro" id="IPR000843">
    <property type="entry name" value="HTH_LacI"/>
</dbReference>
<keyword evidence="3" id="KW-0804">Transcription</keyword>
<dbReference type="PANTHER" id="PTHR30146">
    <property type="entry name" value="LACI-RELATED TRANSCRIPTIONAL REPRESSOR"/>
    <property type="match status" value="1"/>
</dbReference>
<organism evidence="5 6">
    <name type="scientific">Roseateles paludis</name>
    <dbReference type="NCBI Taxonomy" id="3145238"/>
    <lineage>
        <taxon>Bacteria</taxon>
        <taxon>Pseudomonadati</taxon>
        <taxon>Pseudomonadota</taxon>
        <taxon>Betaproteobacteria</taxon>
        <taxon>Burkholderiales</taxon>
        <taxon>Sphaerotilaceae</taxon>
        <taxon>Roseateles</taxon>
    </lineage>
</organism>
<dbReference type="CDD" id="cd01545">
    <property type="entry name" value="PBP1_SalR"/>
    <property type="match status" value="1"/>
</dbReference>
<evidence type="ECO:0000256" key="1">
    <source>
        <dbReference type="ARBA" id="ARBA00023015"/>
    </source>
</evidence>